<feature type="signal peptide" evidence="2">
    <location>
        <begin position="1"/>
        <end position="20"/>
    </location>
</feature>
<evidence type="ECO:0000259" key="3">
    <source>
        <dbReference type="Pfam" id="PF18962"/>
    </source>
</evidence>
<dbReference type="AlphaFoldDB" id="A0A2U1JQF7"/>
<dbReference type="OrthoDB" id="975117at2"/>
<evidence type="ECO:0000313" key="4">
    <source>
        <dbReference type="EMBL" id="PWA07416.1"/>
    </source>
</evidence>
<evidence type="ECO:0000256" key="1">
    <source>
        <dbReference type="ARBA" id="ARBA00022729"/>
    </source>
</evidence>
<organism evidence="4 5">
    <name type="scientific">Flavobacterium psychrotolerans</name>
    <dbReference type="NCBI Taxonomy" id="2169410"/>
    <lineage>
        <taxon>Bacteria</taxon>
        <taxon>Pseudomonadati</taxon>
        <taxon>Bacteroidota</taxon>
        <taxon>Flavobacteriia</taxon>
        <taxon>Flavobacteriales</taxon>
        <taxon>Flavobacteriaceae</taxon>
        <taxon>Flavobacterium</taxon>
    </lineage>
</organism>
<keyword evidence="5" id="KW-1185">Reference proteome</keyword>
<evidence type="ECO:0000313" key="5">
    <source>
        <dbReference type="Proteomes" id="UP000245449"/>
    </source>
</evidence>
<sequence>MKKRVLYLIMCVFTMTAINAQISLIGPGGSGDWASDVDLADSGDGITYTLKGFVSAGGEAKFRSGHDWTINWGTASFPAGTGTQGGANIPVIAGTYDVTFNIVTGEYKFDGGAPISVVKILGTAVTPPEGLTMVTADGSVYKITTTFLAGEAKFDLDGVLLSDMAFPAGTAAEGGAGIMVPAGTFTVILDITTGAYSFAFPTISLIGAGVGGWGVDTDLATVDGVIYTINGLVINVDGSTPPSSEIKFRQNHDWAVAWADVAWPSGTGTSLGANILALPGTYNVTINIATGEYVFTDALSTKGFSSLNFKVFPNPTQNNWNFTSANERIESIQIVDVLGKNVITVSPKTNAANVDASNLTKGIYFAKIATAKANETIKLMKN</sequence>
<keyword evidence="1 2" id="KW-0732">Signal</keyword>
<reference evidence="4 5" key="1">
    <citation type="submission" date="2018-04" db="EMBL/GenBank/DDBJ databases">
        <title>Flavobacterium sp. nov., isolated from glacier ice.</title>
        <authorList>
            <person name="Liu Q."/>
            <person name="Xin Y.-H."/>
        </authorList>
    </citation>
    <scope>NUCLEOTIDE SEQUENCE [LARGE SCALE GENOMIC DNA]</scope>
    <source>
        <strain evidence="4 5">RB1R5</strain>
    </source>
</reference>
<accession>A0A2U1JQF7</accession>
<proteinExistence type="predicted"/>
<gene>
    <name evidence="4" type="ORF">DB895_01480</name>
</gene>
<dbReference type="Pfam" id="PF18962">
    <property type="entry name" value="Por_Secre_tail"/>
    <property type="match status" value="1"/>
</dbReference>
<dbReference type="Gene3D" id="2.60.40.3620">
    <property type="match status" value="1"/>
</dbReference>
<dbReference type="RefSeq" id="WP_116723562.1">
    <property type="nucleotide sequence ID" value="NZ_QCZI01000001.1"/>
</dbReference>
<dbReference type="InterPro" id="IPR026444">
    <property type="entry name" value="Secre_tail"/>
</dbReference>
<comment type="caution">
    <text evidence="4">The sequence shown here is derived from an EMBL/GenBank/DDBJ whole genome shotgun (WGS) entry which is preliminary data.</text>
</comment>
<feature type="chain" id="PRO_5015601799" description="Secretion system C-terminal sorting domain-containing protein" evidence="2">
    <location>
        <begin position="21"/>
        <end position="382"/>
    </location>
</feature>
<feature type="domain" description="Secretion system C-terminal sorting" evidence="3">
    <location>
        <begin position="311"/>
        <end position="378"/>
    </location>
</feature>
<name>A0A2U1JQF7_9FLAO</name>
<dbReference type="EMBL" id="QCZI01000001">
    <property type="protein sequence ID" value="PWA07416.1"/>
    <property type="molecule type" value="Genomic_DNA"/>
</dbReference>
<dbReference type="Proteomes" id="UP000245449">
    <property type="component" value="Unassembled WGS sequence"/>
</dbReference>
<protein>
    <recommendedName>
        <fullName evidence="3">Secretion system C-terminal sorting domain-containing protein</fullName>
    </recommendedName>
</protein>
<dbReference type="NCBIfam" id="TIGR04183">
    <property type="entry name" value="Por_Secre_tail"/>
    <property type="match status" value="1"/>
</dbReference>
<evidence type="ECO:0000256" key="2">
    <source>
        <dbReference type="SAM" id="SignalP"/>
    </source>
</evidence>